<evidence type="ECO:0000313" key="3">
    <source>
        <dbReference type="EMBL" id="PIL23148.1"/>
    </source>
</evidence>
<gene>
    <name evidence="3" type="ORF">GSI_14457</name>
</gene>
<reference evidence="3 4" key="1">
    <citation type="journal article" date="2015" name="Sci. Rep.">
        <title>Chromosome-level genome map provides insights into diverse defense mechanisms in the medicinal fungus Ganoderma sinense.</title>
        <authorList>
            <person name="Zhu Y."/>
            <person name="Xu J."/>
            <person name="Sun C."/>
            <person name="Zhou S."/>
            <person name="Xu H."/>
            <person name="Nelson D.R."/>
            <person name="Qian J."/>
            <person name="Song J."/>
            <person name="Luo H."/>
            <person name="Xiang L."/>
            <person name="Li Y."/>
            <person name="Xu Z."/>
            <person name="Ji A."/>
            <person name="Wang L."/>
            <person name="Lu S."/>
            <person name="Hayward A."/>
            <person name="Sun W."/>
            <person name="Li X."/>
            <person name="Schwartz D.C."/>
            <person name="Wang Y."/>
            <person name="Chen S."/>
        </authorList>
    </citation>
    <scope>NUCLEOTIDE SEQUENCE [LARGE SCALE GENOMIC DNA]</scope>
    <source>
        <strain evidence="3 4">ZZ0214-1</strain>
    </source>
</reference>
<evidence type="ECO:0000256" key="1">
    <source>
        <dbReference type="SAM" id="MobiDB-lite"/>
    </source>
</evidence>
<feature type="compositionally biased region" description="Pro residues" evidence="1">
    <location>
        <begin position="1"/>
        <end position="10"/>
    </location>
</feature>
<feature type="transmembrane region" description="Helical" evidence="2">
    <location>
        <begin position="45"/>
        <end position="65"/>
    </location>
</feature>
<organism evidence="3 4">
    <name type="scientific">Ganoderma sinense ZZ0214-1</name>
    <dbReference type="NCBI Taxonomy" id="1077348"/>
    <lineage>
        <taxon>Eukaryota</taxon>
        <taxon>Fungi</taxon>
        <taxon>Dikarya</taxon>
        <taxon>Basidiomycota</taxon>
        <taxon>Agaricomycotina</taxon>
        <taxon>Agaricomycetes</taxon>
        <taxon>Polyporales</taxon>
        <taxon>Polyporaceae</taxon>
        <taxon>Ganoderma</taxon>
    </lineage>
</organism>
<keyword evidence="2" id="KW-1133">Transmembrane helix</keyword>
<feature type="region of interest" description="Disordered" evidence="1">
    <location>
        <begin position="1"/>
        <end position="36"/>
    </location>
</feature>
<accession>A0A2G8RP89</accession>
<proteinExistence type="predicted"/>
<dbReference type="EMBL" id="AYKW01000068">
    <property type="protein sequence ID" value="PIL23148.1"/>
    <property type="molecule type" value="Genomic_DNA"/>
</dbReference>
<evidence type="ECO:0000256" key="2">
    <source>
        <dbReference type="SAM" id="Phobius"/>
    </source>
</evidence>
<keyword evidence="2" id="KW-0472">Membrane</keyword>
<name>A0A2G8RP89_9APHY</name>
<dbReference type="OrthoDB" id="2972750at2759"/>
<keyword evidence="2" id="KW-0812">Transmembrane</keyword>
<feature type="compositionally biased region" description="Low complexity" evidence="1">
    <location>
        <begin position="11"/>
        <end position="22"/>
    </location>
</feature>
<dbReference type="Proteomes" id="UP000230002">
    <property type="component" value="Unassembled WGS sequence"/>
</dbReference>
<protein>
    <submittedName>
        <fullName evidence="3">Uncharacterized protein</fullName>
    </submittedName>
</protein>
<evidence type="ECO:0000313" key="4">
    <source>
        <dbReference type="Proteomes" id="UP000230002"/>
    </source>
</evidence>
<keyword evidence="4" id="KW-1185">Reference proteome</keyword>
<feature type="region of interest" description="Disordered" evidence="1">
    <location>
        <begin position="213"/>
        <end position="247"/>
    </location>
</feature>
<sequence length="286" mass="29384">MSTPTGPPFFDPSFTPTFTPTFTPSPPSPTSGFSSIFQSPGGPPLILVCIAAGLLLGAFIGVLLMRRMRPPPIAQRGIGAAAFFAGANQPLGEKPKLVDIHLLPPPATGVDGTGSAGHGTGKEKLGEHGAWGTVSPFAAQYLHPAPSADRPRSLFPSAQSPFASRNRTPLARLAARMPWADPRWRAGAHELSPPAGAQPEARAVQLAVTVSMPSPRHPSFLPPLPKSGSSHGVHAPPAHKGHDDEDPMPDCCIGTVVVSYGQGHDLNAAAPSPAAAAPAVPPAVTS</sequence>
<comment type="caution">
    <text evidence="3">The sequence shown here is derived from an EMBL/GenBank/DDBJ whole genome shotgun (WGS) entry which is preliminary data.</text>
</comment>
<dbReference type="AlphaFoldDB" id="A0A2G8RP89"/>